<evidence type="ECO:0000313" key="5">
    <source>
        <dbReference type="Proteomes" id="UP001549257"/>
    </source>
</evidence>
<keyword evidence="1 2" id="KW-0238">DNA-binding</keyword>
<dbReference type="InterPro" id="IPR009057">
    <property type="entry name" value="Homeodomain-like_sf"/>
</dbReference>
<evidence type="ECO:0000256" key="2">
    <source>
        <dbReference type="PROSITE-ProRule" id="PRU00335"/>
    </source>
</evidence>
<evidence type="ECO:0000259" key="3">
    <source>
        <dbReference type="PROSITE" id="PS50977"/>
    </source>
</evidence>
<feature type="DNA-binding region" description="H-T-H motif" evidence="2">
    <location>
        <begin position="38"/>
        <end position="57"/>
    </location>
</feature>
<sequence length="210" mass="23272">MTPSATENRRERKMQETSARLTSLCRRFTAERGLAGFTIEEVCEQADVSRRTFFNYFASKDDAVLGANPDEETELLAAEFLARSSRGWAAVLDDLVDLVIDHFEAVGVDAVAHAEFVAAVEREPRLLLRFMGISRDRDRQVVELVALREKTGTDDPHVEASVSILSTLIRTSGDAFLDPGNTREFAVILRESLAAMRAVLASPTSRKAQL</sequence>
<dbReference type="Pfam" id="PF00440">
    <property type="entry name" value="TetR_N"/>
    <property type="match status" value="1"/>
</dbReference>
<comment type="caution">
    <text evidence="4">The sequence shown here is derived from an EMBL/GenBank/DDBJ whole genome shotgun (WGS) entry which is preliminary data.</text>
</comment>
<dbReference type="PROSITE" id="PS50977">
    <property type="entry name" value="HTH_TETR_2"/>
    <property type="match status" value="1"/>
</dbReference>
<accession>A0ABV2QQ84</accession>
<protein>
    <submittedName>
        <fullName evidence="4">AcrR family transcriptional regulator</fullName>
    </submittedName>
</protein>
<evidence type="ECO:0000256" key="1">
    <source>
        <dbReference type="ARBA" id="ARBA00023125"/>
    </source>
</evidence>
<evidence type="ECO:0000313" key="4">
    <source>
        <dbReference type="EMBL" id="MET4583204.1"/>
    </source>
</evidence>
<dbReference type="PROSITE" id="PS01081">
    <property type="entry name" value="HTH_TETR_1"/>
    <property type="match status" value="1"/>
</dbReference>
<keyword evidence="5" id="KW-1185">Reference proteome</keyword>
<dbReference type="InterPro" id="IPR023772">
    <property type="entry name" value="DNA-bd_HTH_TetR-type_CS"/>
</dbReference>
<dbReference type="Gene3D" id="1.10.357.10">
    <property type="entry name" value="Tetracycline Repressor, domain 2"/>
    <property type="match status" value="1"/>
</dbReference>
<dbReference type="SUPFAM" id="SSF46689">
    <property type="entry name" value="Homeodomain-like"/>
    <property type="match status" value="1"/>
</dbReference>
<dbReference type="Proteomes" id="UP001549257">
    <property type="component" value="Unassembled WGS sequence"/>
</dbReference>
<name>A0ABV2QQ84_9MICO</name>
<feature type="domain" description="HTH tetR-type" evidence="3">
    <location>
        <begin position="15"/>
        <end position="75"/>
    </location>
</feature>
<reference evidence="4 5" key="1">
    <citation type="submission" date="2024-06" db="EMBL/GenBank/DDBJ databases">
        <title>Sorghum-associated microbial communities from plants grown in Nebraska, USA.</title>
        <authorList>
            <person name="Schachtman D."/>
        </authorList>
    </citation>
    <scope>NUCLEOTIDE SEQUENCE [LARGE SCALE GENOMIC DNA]</scope>
    <source>
        <strain evidence="4 5">2857</strain>
    </source>
</reference>
<dbReference type="RefSeq" id="WP_354025368.1">
    <property type="nucleotide sequence ID" value="NZ_JBEPSJ010000003.1"/>
</dbReference>
<organism evidence="4 5">
    <name type="scientific">Conyzicola nivalis</name>
    <dbReference type="NCBI Taxonomy" id="1477021"/>
    <lineage>
        <taxon>Bacteria</taxon>
        <taxon>Bacillati</taxon>
        <taxon>Actinomycetota</taxon>
        <taxon>Actinomycetes</taxon>
        <taxon>Micrococcales</taxon>
        <taxon>Microbacteriaceae</taxon>
        <taxon>Conyzicola</taxon>
    </lineage>
</organism>
<gene>
    <name evidence="4" type="ORF">ABIE21_002723</name>
</gene>
<dbReference type="InterPro" id="IPR001647">
    <property type="entry name" value="HTH_TetR"/>
</dbReference>
<dbReference type="EMBL" id="JBEPSJ010000003">
    <property type="protein sequence ID" value="MET4583204.1"/>
    <property type="molecule type" value="Genomic_DNA"/>
</dbReference>
<proteinExistence type="predicted"/>